<organism evidence="3 4">
    <name type="scientific">Candida boidinii</name>
    <name type="common">Yeast</name>
    <dbReference type="NCBI Taxonomy" id="5477"/>
    <lineage>
        <taxon>Eukaryota</taxon>
        <taxon>Fungi</taxon>
        <taxon>Dikarya</taxon>
        <taxon>Ascomycota</taxon>
        <taxon>Saccharomycotina</taxon>
        <taxon>Pichiomycetes</taxon>
        <taxon>Pichiales</taxon>
        <taxon>Pichiaceae</taxon>
        <taxon>Ogataea</taxon>
        <taxon>Ogataea/Candida clade</taxon>
    </lineage>
</organism>
<dbReference type="PROSITE" id="PS51820">
    <property type="entry name" value="PA14"/>
    <property type="match status" value="1"/>
</dbReference>
<dbReference type="Proteomes" id="UP001165120">
    <property type="component" value="Unassembled WGS sequence"/>
</dbReference>
<dbReference type="InterPro" id="IPR018871">
    <property type="entry name" value="GLEYA_adhesin_domain"/>
</dbReference>
<dbReference type="EMBL" id="BSXN01000516">
    <property type="protein sequence ID" value="GME68875.1"/>
    <property type="molecule type" value="Genomic_DNA"/>
</dbReference>
<evidence type="ECO:0000259" key="2">
    <source>
        <dbReference type="PROSITE" id="PS51820"/>
    </source>
</evidence>
<gene>
    <name evidence="3" type="ORF">Cboi02_000192300</name>
</gene>
<feature type="domain" description="PA14" evidence="2">
    <location>
        <begin position="33"/>
        <end position="204"/>
    </location>
</feature>
<keyword evidence="4" id="KW-1185">Reference proteome</keyword>
<dbReference type="InterPro" id="IPR037524">
    <property type="entry name" value="PA14/GLEYA"/>
</dbReference>
<reference evidence="3" key="1">
    <citation type="submission" date="2023-04" db="EMBL/GenBank/DDBJ databases">
        <title>Candida boidinii NBRC 10035.</title>
        <authorList>
            <person name="Ichikawa N."/>
            <person name="Sato H."/>
            <person name="Tonouchi N."/>
        </authorList>
    </citation>
    <scope>NUCLEOTIDE SEQUENCE</scope>
    <source>
        <strain evidence="3">NBRC 10035</strain>
    </source>
</reference>
<proteinExistence type="predicted"/>
<sequence length="400" mass="43394">MKLLHLATFGMSAMANFAASLAIPENSSITNVVGKRGLNLVCTDFPTDSLTEGFNVTRTTYKPQELQILGISLDINLLDLVGVDLDLGVGFYEYTGFFYAPEDGDYTLNIPLVHVGADVGFYFGSTAAGIDCCGLITDNHINYLGILLNLDVSLGSKAVGTRQYLTAGYHPIRIISRQEQTGLGISAEVTLPGGNTESIVPYIKNLPASFVCNSSTSPSTPAFKRDDVTLVKKDPIFDTDGEEIQACEGFNPTGLVDGFNVTQYQYEKKNNGLFDLGLNIDLFHLIDIDLDVAVGVMVYTGYFYAPVDGDYKFQVPLIHVGANVGIYIGSHSANMDCCGAVFGGKGEFDALLVNLDITIVNAITKTQYLNKVLLTLLTTTLRTTHMDLPVRMSNHLLLLY</sequence>
<dbReference type="Gene3D" id="2.60.120.1560">
    <property type="match status" value="2"/>
</dbReference>
<name>A0A9W6T0X4_CANBO</name>
<accession>A0A9W6T0X4</accession>
<dbReference type="AlphaFoldDB" id="A0A9W6T0X4"/>
<comment type="caution">
    <text evidence="3">The sequence shown here is derived from an EMBL/GenBank/DDBJ whole genome shotgun (WGS) entry which is preliminary data.</text>
</comment>
<evidence type="ECO:0000313" key="4">
    <source>
        <dbReference type="Proteomes" id="UP001165120"/>
    </source>
</evidence>
<feature type="signal peptide" evidence="1">
    <location>
        <begin position="1"/>
        <end position="22"/>
    </location>
</feature>
<evidence type="ECO:0000256" key="1">
    <source>
        <dbReference type="SAM" id="SignalP"/>
    </source>
</evidence>
<evidence type="ECO:0000313" key="3">
    <source>
        <dbReference type="EMBL" id="GME68875.1"/>
    </source>
</evidence>
<protein>
    <submittedName>
        <fullName evidence="3">Unnamed protein product</fullName>
    </submittedName>
</protein>
<keyword evidence="1" id="KW-0732">Signal</keyword>
<dbReference type="Pfam" id="PF10528">
    <property type="entry name" value="GLEYA"/>
    <property type="match status" value="1"/>
</dbReference>
<feature type="chain" id="PRO_5040963532" evidence="1">
    <location>
        <begin position="23"/>
        <end position="400"/>
    </location>
</feature>